<proteinExistence type="predicted"/>
<comment type="caution">
    <text evidence="2">The sequence shown here is derived from an EMBL/GenBank/DDBJ whole genome shotgun (WGS) entry which is preliminary data.</text>
</comment>
<accession>A0A427A245</accession>
<reference evidence="2 3" key="1">
    <citation type="journal article" date="2014" name="Agronomy (Basel)">
        <title>A Draft Genome Sequence for Ensete ventricosum, the Drought-Tolerant Tree Against Hunger.</title>
        <authorList>
            <person name="Harrison J."/>
            <person name="Moore K.A."/>
            <person name="Paszkiewicz K."/>
            <person name="Jones T."/>
            <person name="Grant M."/>
            <person name="Ambacheew D."/>
            <person name="Muzemil S."/>
            <person name="Studholme D.J."/>
        </authorList>
    </citation>
    <scope>NUCLEOTIDE SEQUENCE [LARGE SCALE GENOMIC DNA]</scope>
</reference>
<protein>
    <submittedName>
        <fullName evidence="2">Uncharacterized protein</fullName>
    </submittedName>
</protein>
<gene>
    <name evidence="2" type="ORF">B296_00013271</name>
</gene>
<evidence type="ECO:0000256" key="1">
    <source>
        <dbReference type="SAM" id="MobiDB-lite"/>
    </source>
</evidence>
<evidence type="ECO:0000313" key="3">
    <source>
        <dbReference type="Proteomes" id="UP000287651"/>
    </source>
</evidence>
<dbReference type="Proteomes" id="UP000287651">
    <property type="component" value="Unassembled WGS sequence"/>
</dbReference>
<sequence>MKHDQDEDGEVYEVGRLPHPATATKKPPSSPAKADVRLDLKPTPFYRERRRSIDATVASEREGKSFKRLAKRL</sequence>
<dbReference type="AlphaFoldDB" id="A0A427A245"/>
<dbReference type="EMBL" id="AMZH03004063">
    <property type="protein sequence ID" value="RRT70310.1"/>
    <property type="molecule type" value="Genomic_DNA"/>
</dbReference>
<name>A0A427A245_ENSVE</name>
<feature type="region of interest" description="Disordered" evidence="1">
    <location>
        <begin position="1"/>
        <end position="43"/>
    </location>
</feature>
<evidence type="ECO:0000313" key="2">
    <source>
        <dbReference type="EMBL" id="RRT70310.1"/>
    </source>
</evidence>
<feature type="compositionally biased region" description="Acidic residues" evidence="1">
    <location>
        <begin position="1"/>
        <end position="11"/>
    </location>
</feature>
<organism evidence="2 3">
    <name type="scientific">Ensete ventricosum</name>
    <name type="common">Abyssinian banana</name>
    <name type="synonym">Musa ensete</name>
    <dbReference type="NCBI Taxonomy" id="4639"/>
    <lineage>
        <taxon>Eukaryota</taxon>
        <taxon>Viridiplantae</taxon>
        <taxon>Streptophyta</taxon>
        <taxon>Embryophyta</taxon>
        <taxon>Tracheophyta</taxon>
        <taxon>Spermatophyta</taxon>
        <taxon>Magnoliopsida</taxon>
        <taxon>Liliopsida</taxon>
        <taxon>Zingiberales</taxon>
        <taxon>Musaceae</taxon>
        <taxon>Ensete</taxon>
    </lineage>
</organism>